<dbReference type="STRING" id="1280514.AXFE_01000"/>
<proteinExistence type="inferred from homology"/>
<accession>A0A0D8HMB5</accession>
<evidence type="ECO:0000313" key="15">
    <source>
        <dbReference type="EMBL" id="KJF19063.1"/>
    </source>
</evidence>
<evidence type="ECO:0000256" key="3">
    <source>
        <dbReference type="ARBA" id="ARBA00022598"/>
    </source>
</evidence>
<protein>
    <recommendedName>
        <fullName evidence="12">Isoleucine--tRNA ligase</fullName>
        <ecNumber evidence="12">6.1.1.5</ecNumber>
    </recommendedName>
    <alternativeName>
        <fullName evidence="12">Isoleucyl-tRNA synthetase</fullName>
        <shortName evidence="12">IleRS</shortName>
    </alternativeName>
</protein>
<keyword evidence="8 12" id="KW-0648">Protein biosynthesis</keyword>
<dbReference type="InterPro" id="IPR014729">
    <property type="entry name" value="Rossmann-like_a/b/a_fold"/>
</dbReference>
<keyword evidence="2 12" id="KW-0963">Cytoplasm</keyword>
<feature type="short sequence motif" description="'KMSKS' region" evidence="12">
    <location>
        <begin position="623"/>
        <end position="627"/>
    </location>
</feature>
<feature type="domain" description="Methionyl/Valyl/Leucyl/Isoleucyl-tRNA synthetase anticodon-binding" evidence="14">
    <location>
        <begin position="708"/>
        <end position="856"/>
    </location>
</feature>
<evidence type="ECO:0000256" key="11">
    <source>
        <dbReference type="ARBA" id="ARBA00048359"/>
    </source>
</evidence>
<dbReference type="Pfam" id="PF08264">
    <property type="entry name" value="Anticodon_1"/>
    <property type="match status" value="1"/>
</dbReference>
<evidence type="ECO:0000256" key="6">
    <source>
        <dbReference type="ARBA" id="ARBA00022833"/>
    </source>
</evidence>
<dbReference type="GO" id="GO:0005737">
    <property type="term" value="C:cytoplasm"/>
    <property type="evidence" value="ECO:0007669"/>
    <property type="project" value="UniProtKB-SubCell"/>
</dbReference>
<dbReference type="GO" id="GO:0002161">
    <property type="term" value="F:aminoacyl-tRNA deacylase activity"/>
    <property type="evidence" value="ECO:0007669"/>
    <property type="project" value="InterPro"/>
</dbReference>
<dbReference type="PROSITE" id="PS00178">
    <property type="entry name" value="AA_TRNA_LIGASE_I"/>
    <property type="match status" value="1"/>
</dbReference>
<comment type="cofactor">
    <cofactor evidence="12">
        <name>Zn(2+)</name>
        <dbReference type="ChEBI" id="CHEBI:29105"/>
    </cofactor>
</comment>
<keyword evidence="7 12" id="KW-0067">ATP-binding</keyword>
<evidence type="ECO:0000256" key="10">
    <source>
        <dbReference type="ARBA" id="ARBA00025217"/>
    </source>
</evidence>
<dbReference type="SUPFAM" id="SSF50677">
    <property type="entry name" value="ValRS/IleRS/LeuRS editing domain"/>
    <property type="match status" value="1"/>
</dbReference>
<dbReference type="CDD" id="cd07961">
    <property type="entry name" value="Anticodon_Ia_Ile_ABEc"/>
    <property type="match status" value="1"/>
</dbReference>
<comment type="caution">
    <text evidence="15">The sequence shown here is derived from an EMBL/GenBank/DDBJ whole genome shotgun (WGS) entry which is preliminary data.</text>
</comment>
<evidence type="ECO:0000256" key="1">
    <source>
        <dbReference type="ARBA" id="ARBA00007078"/>
    </source>
</evidence>
<comment type="domain">
    <text evidence="12">IleRS has two distinct active sites: one for aminoacylation and one for editing. The misactivated valine is translocated from the active site to the editing site, which sterically excludes the correctly activated isoleucine. The single editing site contains two valyl binding pockets, one specific for each substrate (Val-AMP or Val-tRNA(Ile)).</text>
</comment>
<dbReference type="FunFam" id="3.40.50.620:FF:000075">
    <property type="entry name" value="Isoleucine--tRNA ligase"/>
    <property type="match status" value="1"/>
</dbReference>
<dbReference type="EMBL" id="JXYS01000001">
    <property type="protein sequence ID" value="KJF19063.1"/>
    <property type="molecule type" value="Genomic_DNA"/>
</dbReference>
<sequence>MAFNHPNENNDKTQYPKLTPGLRLPQIEESILDFWKIDDTFKASIENRRQGDKEFVFYDGPPFANGLPHYGHLLTGFVKDAVPRYQTMKGFRVERRFGWDCHGLPAEMATEKELGVTGRNEVINFGIDKFNDHCRGLVQRTTDEWHRYVSRQARWVDFVNDYKTMDIDFMESVIWAFAKLHRQGLIYEGRRVLPYCWECETPLSNFETRQDDSYRPRVDPSVTVGFRLIEDANETNPLLGGEIEIWAWTTTPWTLPSNLGIALGSEISYSVFDHPLRGRKVLLAAACASNYAQELEGATYLGEVLGREVEGRRFKPIFDYFSDAPNAFLVMVGDFVATEEGTGAVQMAPGFGEDDQKLCESYGIEVVCPVDSRARFIDPVVDYVGLQVFEANPEIVKYLTEHQFLISLLNYEHSYPHCWRTDTPLIYKAESSWFVSVSAIKDRLLAKNQMINWTPSHIKDGSFGKWLEGSRDWTLTRNRFWGAPIPIWKSDNPQYPRVDVYGSLDELEADFGVRPKDLHRPYIDELTRPNPDDPSGQSKMVRVTDVLDCWFESGSMPYAQLHYPFENRENFEEHFPADFIVEYIGQTRGWFYTLHVLGVALFDRPPFKNCMAHGILLGQDGRKLSKRLGNYPDPWEVFEEIGADAMRWFLLSSPVLRGQDAIVDRESIVDALKRVINPIWNAYYFLSLYGNADGIKGTLDSSSTNLIDRYILAKTSALIESTTNALDEYDLYGAATGIEDYLEALTNWYIRRSRDRFWRETPKKVTDDQDKLDAYNTLHTALVYLCKIVAPMLPMVSEYVYKGLTDERSVHLVDWPTTQGLPLDNDLVSQMDLVREACSQAHSIRKARGLRARLPLASLTIATKGALSLTPFIDLIASETNVKEVILLEDTSVLAKETLAIVPRKLGPRLGGATQTVIDAAKTNNWIKTPEGMVTAGGYELLEGEFQLTVDVISKEASRPLFEQTGVVVLDIEPGEELIAEGVARDFVRQVQNLRKEADLNITDRINITVSVREDANLIGALRKWIDYILTQTLADSLSMDEASTSSENWTIEVEKA</sequence>
<evidence type="ECO:0000256" key="2">
    <source>
        <dbReference type="ARBA" id="ARBA00022490"/>
    </source>
</evidence>
<dbReference type="OrthoDB" id="9810365at2"/>
<dbReference type="Gene3D" id="3.90.740.10">
    <property type="entry name" value="Valyl/Leucyl/Isoleucyl-tRNA synthetase, editing domain"/>
    <property type="match status" value="1"/>
</dbReference>
<keyword evidence="3 12" id="KW-0436">Ligase</keyword>
<evidence type="ECO:0000256" key="8">
    <source>
        <dbReference type="ARBA" id="ARBA00022917"/>
    </source>
</evidence>
<dbReference type="GO" id="GO:0004822">
    <property type="term" value="F:isoleucine-tRNA ligase activity"/>
    <property type="evidence" value="ECO:0007669"/>
    <property type="project" value="UniProtKB-UniRule"/>
</dbReference>
<reference evidence="15 16" key="1">
    <citation type="submission" date="2015-01" db="EMBL/GenBank/DDBJ databases">
        <title>Draft genome of the acidophilic iron oxidizer Acidithrix ferrooxidans strain Py-F3.</title>
        <authorList>
            <person name="Poehlein A."/>
            <person name="Eisen S."/>
            <person name="Schloemann M."/>
            <person name="Johnson B.D."/>
            <person name="Daniel R."/>
            <person name="Muehling M."/>
        </authorList>
    </citation>
    <scope>NUCLEOTIDE SEQUENCE [LARGE SCALE GENOMIC DNA]</scope>
    <source>
        <strain evidence="15 16">Py-F3</strain>
    </source>
</reference>
<dbReference type="Gene3D" id="3.40.50.620">
    <property type="entry name" value="HUPs"/>
    <property type="match status" value="2"/>
</dbReference>
<dbReference type="GO" id="GO:0005524">
    <property type="term" value="F:ATP binding"/>
    <property type="evidence" value="ECO:0007669"/>
    <property type="project" value="UniProtKB-UniRule"/>
</dbReference>
<dbReference type="Pfam" id="PF19302">
    <property type="entry name" value="DUF5915"/>
    <property type="match status" value="1"/>
</dbReference>
<dbReference type="SUPFAM" id="SSF52374">
    <property type="entry name" value="Nucleotidylyl transferase"/>
    <property type="match status" value="1"/>
</dbReference>
<evidence type="ECO:0000256" key="9">
    <source>
        <dbReference type="ARBA" id="ARBA00023146"/>
    </source>
</evidence>
<keyword evidence="16" id="KW-1185">Reference proteome</keyword>
<dbReference type="AlphaFoldDB" id="A0A0D8HMB5"/>
<feature type="short sequence motif" description="'HIGH' region" evidence="12">
    <location>
        <begin position="62"/>
        <end position="72"/>
    </location>
</feature>
<name>A0A0D8HMB5_9ACTN</name>
<evidence type="ECO:0000256" key="12">
    <source>
        <dbReference type="HAMAP-Rule" id="MF_02003"/>
    </source>
</evidence>
<dbReference type="HAMAP" id="MF_02003">
    <property type="entry name" value="Ile_tRNA_synth_type2"/>
    <property type="match status" value="1"/>
</dbReference>
<dbReference type="PRINTS" id="PR00984">
    <property type="entry name" value="TRNASYNTHILE"/>
</dbReference>
<dbReference type="PANTHER" id="PTHR42780">
    <property type="entry name" value="SOLEUCYL-TRNA SYNTHETASE"/>
    <property type="match status" value="1"/>
</dbReference>
<dbReference type="SUPFAM" id="SSF47323">
    <property type="entry name" value="Anticodon-binding domain of a subclass of class I aminoacyl-tRNA synthetases"/>
    <property type="match status" value="1"/>
</dbReference>
<keyword evidence="4 12" id="KW-0479">Metal-binding</keyword>
<dbReference type="InterPro" id="IPR002300">
    <property type="entry name" value="aa-tRNA-synth_Ia"/>
</dbReference>
<keyword evidence="9 12" id="KW-0030">Aminoacyl-tRNA synthetase</keyword>
<evidence type="ECO:0000256" key="7">
    <source>
        <dbReference type="ARBA" id="ARBA00022840"/>
    </source>
</evidence>
<feature type="domain" description="Aminoacyl-tRNA synthetase class Ia" evidence="13">
    <location>
        <begin position="31"/>
        <end position="657"/>
    </location>
</feature>
<feature type="binding site" evidence="12">
    <location>
        <position position="626"/>
    </location>
    <ligand>
        <name>ATP</name>
        <dbReference type="ChEBI" id="CHEBI:30616"/>
    </ligand>
</feature>
<dbReference type="Pfam" id="PF00133">
    <property type="entry name" value="tRNA-synt_1"/>
    <property type="match status" value="1"/>
</dbReference>
<dbReference type="InterPro" id="IPR023586">
    <property type="entry name" value="Ile-tRNA-ligase_type2"/>
</dbReference>
<dbReference type="CDD" id="cd00818">
    <property type="entry name" value="IleRS_core"/>
    <property type="match status" value="1"/>
</dbReference>
<keyword evidence="5 12" id="KW-0547">Nucleotide-binding</keyword>
<dbReference type="RefSeq" id="WP_052603940.1">
    <property type="nucleotide sequence ID" value="NZ_JXYS01000001.1"/>
</dbReference>
<evidence type="ECO:0000259" key="14">
    <source>
        <dbReference type="Pfam" id="PF08264"/>
    </source>
</evidence>
<evidence type="ECO:0000256" key="5">
    <source>
        <dbReference type="ARBA" id="ARBA00022741"/>
    </source>
</evidence>
<dbReference type="PATRIC" id="fig|1280514.3.peg.143"/>
<dbReference type="InterPro" id="IPR033709">
    <property type="entry name" value="Anticodon_Ile_ABEc"/>
</dbReference>
<gene>
    <name evidence="12 15" type="primary">ileS</name>
    <name evidence="15" type="ORF">AXFE_01000</name>
</gene>
<dbReference type="InterPro" id="IPR001412">
    <property type="entry name" value="aa-tRNA-synth_I_CS"/>
</dbReference>
<dbReference type="GO" id="GO:0006428">
    <property type="term" value="P:isoleucyl-tRNA aminoacylation"/>
    <property type="evidence" value="ECO:0007669"/>
    <property type="project" value="UniProtKB-UniRule"/>
</dbReference>
<dbReference type="InterPro" id="IPR009080">
    <property type="entry name" value="tRNAsynth_Ia_anticodon-bd"/>
</dbReference>
<dbReference type="Gene3D" id="1.10.730.10">
    <property type="entry name" value="Isoleucyl-tRNA Synthetase, Domain 1"/>
    <property type="match status" value="1"/>
</dbReference>
<dbReference type="GO" id="GO:0008270">
    <property type="term" value="F:zinc ion binding"/>
    <property type="evidence" value="ECO:0007669"/>
    <property type="project" value="UniProtKB-UniRule"/>
</dbReference>
<dbReference type="InterPro" id="IPR013155">
    <property type="entry name" value="M/V/L/I-tRNA-synth_anticd-bd"/>
</dbReference>
<comment type="subcellular location">
    <subcellularLocation>
        <location evidence="12">Cytoplasm</location>
    </subcellularLocation>
</comment>
<dbReference type="InterPro" id="IPR002301">
    <property type="entry name" value="Ile-tRNA-ligase"/>
</dbReference>
<dbReference type="EC" id="6.1.1.5" evidence="12"/>
<dbReference type="NCBIfam" id="TIGR00392">
    <property type="entry name" value="ileS"/>
    <property type="match status" value="1"/>
</dbReference>
<dbReference type="Proteomes" id="UP000032360">
    <property type="component" value="Unassembled WGS sequence"/>
</dbReference>
<dbReference type="InterPro" id="IPR009008">
    <property type="entry name" value="Val/Leu/Ile-tRNA-synth_edit"/>
</dbReference>
<comment type="catalytic activity">
    <reaction evidence="11 12">
        <text>tRNA(Ile) + L-isoleucine + ATP = L-isoleucyl-tRNA(Ile) + AMP + diphosphate</text>
        <dbReference type="Rhea" id="RHEA:11060"/>
        <dbReference type="Rhea" id="RHEA-COMP:9666"/>
        <dbReference type="Rhea" id="RHEA-COMP:9695"/>
        <dbReference type="ChEBI" id="CHEBI:30616"/>
        <dbReference type="ChEBI" id="CHEBI:33019"/>
        <dbReference type="ChEBI" id="CHEBI:58045"/>
        <dbReference type="ChEBI" id="CHEBI:78442"/>
        <dbReference type="ChEBI" id="CHEBI:78528"/>
        <dbReference type="ChEBI" id="CHEBI:456215"/>
        <dbReference type="EC" id="6.1.1.5"/>
    </reaction>
</comment>
<keyword evidence="6 12" id="KW-0862">Zinc</keyword>
<evidence type="ECO:0000259" key="13">
    <source>
        <dbReference type="Pfam" id="PF00133"/>
    </source>
</evidence>
<organism evidence="15 16">
    <name type="scientific">Acidithrix ferrooxidans</name>
    <dbReference type="NCBI Taxonomy" id="1280514"/>
    <lineage>
        <taxon>Bacteria</taxon>
        <taxon>Bacillati</taxon>
        <taxon>Actinomycetota</taxon>
        <taxon>Acidimicrobiia</taxon>
        <taxon>Acidimicrobiales</taxon>
        <taxon>Acidimicrobiaceae</taxon>
        <taxon>Acidithrix</taxon>
    </lineage>
</organism>
<dbReference type="PANTHER" id="PTHR42780:SF1">
    <property type="entry name" value="ISOLEUCINE--TRNA LIGASE, CYTOPLASMIC"/>
    <property type="match status" value="1"/>
</dbReference>
<comment type="function">
    <text evidence="10 12">Catalyzes the attachment of isoleucine to tRNA(Ile). As IleRS can inadvertently accommodate and process structurally similar amino acids such as valine, to avoid such errors it has two additional distinct tRNA(Ile)-dependent editing activities. One activity is designated as 'pretransfer' editing and involves the hydrolysis of activated Val-AMP. The other activity is designated 'posttransfer' editing and involves deacylation of mischarged Val-tRNA(Ile).</text>
</comment>
<comment type="subunit">
    <text evidence="12">Monomer.</text>
</comment>
<comment type="similarity">
    <text evidence="1 12">Belongs to the class-I aminoacyl-tRNA synthetase family. IleS type 2 subfamily.</text>
</comment>
<evidence type="ECO:0000313" key="16">
    <source>
        <dbReference type="Proteomes" id="UP000032360"/>
    </source>
</evidence>
<evidence type="ECO:0000256" key="4">
    <source>
        <dbReference type="ARBA" id="ARBA00022723"/>
    </source>
</evidence>
<dbReference type="GO" id="GO:0000049">
    <property type="term" value="F:tRNA binding"/>
    <property type="evidence" value="ECO:0007669"/>
    <property type="project" value="InterPro"/>
</dbReference>